<feature type="region of interest" description="Disordered" evidence="1">
    <location>
        <begin position="80"/>
        <end position="130"/>
    </location>
</feature>
<keyword evidence="3" id="KW-1185">Reference proteome</keyword>
<dbReference type="EMBL" id="NCSJ02000020">
    <property type="protein sequence ID" value="RFU34451.1"/>
    <property type="molecule type" value="Genomic_DNA"/>
</dbReference>
<evidence type="ECO:0000313" key="2">
    <source>
        <dbReference type="EMBL" id="RFU34451.1"/>
    </source>
</evidence>
<gene>
    <name evidence="2" type="ORF">B7463_g1840</name>
</gene>
<dbReference type="OrthoDB" id="5332316at2759"/>
<comment type="caution">
    <text evidence="2">The sequence shown here is derived from an EMBL/GenBank/DDBJ whole genome shotgun (WGS) entry which is preliminary data.</text>
</comment>
<proteinExistence type="predicted"/>
<protein>
    <recommendedName>
        <fullName evidence="4">RRM domain-containing protein</fullName>
    </recommendedName>
</protein>
<organism evidence="2 3">
    <name type="scientific">Scytalidium lignicola</name>
    <name type="common">Hyphomycete</name>
    <dbReference type="NCBI Taxonomy" id="5539"/>
    <lineage>
        <taxon>Eukaryota</taxon>
        <taxon>Fungi</taxon>
        <taxon>Dikarya</taxon>
        <taxon>Ascomycota</taxon>
        <taxon>Pezizomycotina</taxon>
        <taxon>Leotiomycetes</taxon>
        <taxon>Leotiomycetes incertae sedis</taxon>
        <taxon>Scytalidium</taxon>
    </lineage>
</organism>
<dbReference type="AlphaFoldDB" id="A0A3E2HN25"/>
<dbReference type="OMA" id="RSNTWIL"/>
<feature type="region of interest" description="Disordered" evidence="1">
    <location>
        <begin position="27"/>
        <end position="52"/>
    </location>
</feature>
<evidence type="ECO:0008006" key="4">
    <source>
        <dbReference type="Google" id="ProtNLM"/>
    </source>
</evidence>
<evidence type="ECO:0000256" key="1">
    <source>
        <dbReference type="SAM" id="MobiDB-lite"/>
    </source>
</evidence>
<name>A0A3E2HN25_SCYLI</name>
<accession>A0A3E2HN25</accession>
<feature type="compositionally biased region" description="Polar residues" evidence="1">
    <location>
        <begin position="108"/>
        <end position="125"/>
    </location>
</feature>
<reference evidence="2 3" key="1">
    <citation type="submission" date="2018-05" db="EMBL/GenBank/DDBJ databases">
        <title>Draft genome sequence of Scytalidium lignicola DSM 105466, a ubiquitous saprotrophic fungus.</title>
        <authorList>
            <person name="Buettner E."/>
            <person name="Gebauer A.M."/>
            <person name="Hofrichter M."/>
            <person name="Liers C."/>
            <person name="Kellner H."/>
        </authorList>
    </citation>
    <scope>NUCLEOTIDE SEQUENCE [LARGE SCALE GENOMIC DNA]</scope>
    <source>
        <strain evidence="2 3">DSM 105466</strain>
    </source>
</reference>
<sequence>MSASLLPPQFLLPSWSVRQLCRVVQRAQKSSTTNGPRRTAKATSNAREASSSLYDELFPEEKSFSLKSASTTDRSWEKLPPFQWTKESQSNHEKPISPQNDKGWFHSVSPSHSWTSQPNRNSYLRQHSEEREKLRQNASVLVLNCASKTLEESDFFRLSPKGEHLEGWTSGIIKVIPGRDHKTLEPLGYYFILFSSDAAARAYLDQMLQLHKLARTHTRKSMESPLPPPPGYLKNGEDLHALLRGFTLIPASQERPSLRMLFPPFRPAVNKMVKYGGPAEIAARQNDSEHMVLFSVDKGNLHPSDISDALGADGRRRNLPWKLTGREKGIRRIDIRQSEEHLLSERDDVNTGGRKRIFQTPWKYVLSFKDGHEARRFVREWHRRPFPVPEERSPKDEPPPIVNAEILW</sequence>
<feature type="non-terminal residue" evidence="2">
    <location>
        <position position="1"/>
    </location>
</feature>
<feature type="non-terminal residue" evidence="2">
    <location>
        <position position="408"/>
    </location>
</feature>
<dbReference type="Proteomes" id="UP000258309">
    <property type="component" value="Unassembled WGS sequence"/>
</dbReference>
<evidence type="ECO:0000313" key="3">
    <source>
        <dbReference type="Proteomes" id="UP000258309"/>
    </source>
</evidence>